<dbReference type="Gene3D" id="3.40.50.300">
    <property type="entry name" value="P-loop containing nucleotide triphosphate hydrolases"/>
    <property type="match status" value="1"/>
</dbReference>
<evidence type="ECO:0000313" key="1">
    <source>
        <dbReference type="EMBL" id="SFR34040.1"/>
    </source>
</evidence>
<name>A0A1I6FVT4_9FLAO</name>
<dbReference type="OrthoDB" id="1431348at2"/>
<dbReference type="AlphaFoldDB" id="A0A1I6FVT4"/>
<reference evidence="1 2" key="1">
    <citation type="submission" date="2016-10" db="EMBL/GenBank/DDBJ databases">
        <authorList>
            <person name="de Groot N.N."/>
        </authorList>
    </citation>
    <scope>NUCLEOTIDE SEQUENCE [LARGE SCALE GENOMIC DNA]</scope>
    <source>
        <strain evidence="1 2">DSM 21019</strain>
    </source>
</reference>
<dbReference type="EMBL" id="FOYQ01000001">
    <property type="protein sequence ID" value="SFR34040.1"/>
    <property type="molecule type" value="Genomic_DNA"/>
</dbReference>
<keyword evidence="2" id="KW-1185">Reference proteome</keyword>
<evidence type="ECO:0008006" key="3">
    <source>
        <dbReference type="Google" id="ProtNLM"/>
    </source>
</evidence>
<organism evidence="1 2">
    <name type="scientific">Robiginitalea myxolifaciens</name>
    <dbReference type="NCBI Taxonomy" id="400055"/>
    <lineage>
        <taxon>Bacteria</taxon>
        <taxon>Pseudomonadati</taxon>
        <taxon>Bacteroidota</taxon>
        <taxon>Flavobacteriia</taxon>
        <taxon>Flavobacteriales</taxon>
        <taxon>Flavobacteriaceae</taxon>
        <taxon>Robiginitalea</taxon>
    </lineage>
</organism>
<dbReference type="InterPro" id="IPR027417">
    <property type="entry name" value="P-loop_NTPase"/>
</dbReference>
<protein>
    <recommendedName>
        <fullName evidence="3">Sulfotransferase family protein</fullName>
    </recommendedName>
</protein>
<dbReference type="SUPFAM" id="SSF52540">
    <property type="entry name" value="P-loop containing nucleoside triphosphate hydrolases"/>
    <property type="match status" value="1"/>
</dbReference>
<proteinExistence type="predicted"/>
<sequence length="353" mass="40941">MSLISWFRSNIYNKFFAGFTNSVTGMTIRELAFRVLCSHKNGPEPNIALFCTRRSGSTWILNTLSAHPGMRYVGRPFVSALRSRHKKRAPNLKQGIVGYEEHAFEQFVCFSEKDQAKFDTLARKILLCEIEVYPVLQFDNEFFDRKTNRVVFQVTNAIAQARQIDQNLPVQSAFLMRHPIANALSILQEGWPDECPDFMSNEKFRKEVLTEAQVDLANTIMQSGDELDRHVLDWCFKNLIPHRMINSGEAEDWVLLNYEETVMDPEATIELMARKFNLPETAPMFKQIKRPSASVSHNTKDMIQDKDFLIRRWESKVTDAKRDELFKILDTFEIDFYTRDSVMPAGRYLQLGS</sequence>
<evidence type="ECO:0000313" key="2">
    <source>
        <dbReference type="Proteomes" id="UP000199534"/>
    </source>
</evidence>
<gene>
    <name evidence="1" type="ORF">SAMN04490243_0770</name>
</gene>
<dbReference type="RefSeq" id="WP_092980819.1">
    <property type="nucleotide sequence ID" value="NZ_FOYQ01000001.1"/>
</dbReference>
<accession>A0A1I6FVT4</accession>
<dbReference type="STRING" id="400055.SAMN04490243_0770"/>
<dbReference type="Proteomes" id="UP000199534">
    <property type="component" value="Unassembled WGS sequence"/>
</dbReference>